<dbReference type="GO" id="GO:0046872">
    <property type="term" value="F:metal ion binding"/>
    <property type="evidence" value="ECO:0007669"/>
    <property type="project" value="UniProtKB-KW"/>
</dbReference>
<dbReference type="InterPro" id="IPR005135">
    <property type="entry name" value="Endo/exonuclease/phosphatase"/>
</dbReference>
<feature type="site" description="Important for catalytic activity" evidence="9">
    <location>
        <position position="423"/>
    </location>
</feature>
<feature type="active site" description="Proton acceptor" evidence="7">
    <location>
        <position position="449"/>
    </location>
</feature>
<feature type="binding site" evidence="8">
    <location>
        <position position="351"/>
    </location>
    <ligand>
        <name>Mg(2+)</name>
        <dbReference type="ChEBI" id="CHEBI:18420"/>
        <label>1</label>
    </ligand>
</feature>
<evidence type="ECO:0000256" key="1">
    <source>
        <dbReference type="ARBA" id="ARBA00000493"/>
    </source>
</evidence>
<sequence>MPPKKRLPKAELAKTVSENDNVEDSAPSKPKRAKKEKLEVPPTRVVIKRGTKLKSEDFESVEENKEPLQKQGRAKVESKKKDETGEEKGISKKVKASAEDVADNSKELAVKKKPEKKEVKKKPEKKEVKKLEKTEVKEKKTDKITVKKDTKKKVLKDNSTKKVGKNDVPTTSDESHTKKNNTVTDWKTIKFDTEKKNIDGNLPNFKIVSWNVGGMKAWISKNGLEILDYGSPDILCVQETKCSDDQLPEELSAVEGYHKFWCSSQKKGYAGVGLFTKEEPVSVTYGIGNEEQDVDGRCLTAEYAKFYLINVYVPNAGRKLVTLEKRLEWNDLFKQFVKKFDQKKPVIICGDLNVAHNEIDLTNPKANKRNAGFTDEEREGMTDFLEEGFIDSFRYLYPEEKDVYTFWTYIGNARNRNVGWRLDYFLISKKLENKLCDCVVLDKVFGSDHCPLTLFITI</sequence>
<dbReference type="EC" id="3.1.-.-" evidence="10"/>
<evidence type="ECO:0000256" key="4">
    <source>
        <dbReference type="ARBA" id="ARBA00022723"/>
    </source>
</evidence>
<keyword evidence="5" id="KW-0378">Hydrolase</keyword>
<dbReference type="GO" id="GO:0003677">
    <property type="term" value="F:DNA binding"/>
    <property type="evidence" value="ECO:0007669"/>
    <property type="project" value="InterPro"/>
</dbReference>
<keyword evidence="14" id="KW-1185">Reference proteome</keyword>
<evidence type="ECO:0000256" key="7">
    <source>
        <dbReference type="PIRSR" id="PIRSR604808-1"/>
    </source>
</evidence>
<keyword evidence="4 8" id="KW-0479">Metal-binding</keyword>
<evidence type="ECO:0000256" key="10">
    <source>
        <dbReference type="RuleBase" id="RU362131"/>
    </source>
</evidence>
<keyword evidence="10" id="KW-0227">DNA damage</keyword>
<keyword evidence="6 8" id="KW-0460">Magnesium</keyword>
<feature type="compositionally biased region" description="Basic and acidic residues" evidence="11">
    <location>
        <begin position="103"/>
        <end position="118"/>
    </location>
</feature>
<feature type="site" description="Transition state stabilizer" evidence="9">
    <location>
        <position position="353"/>
    </location>
</feature>
<organism evidence="13 14">
    <name type="scientific">Henosepilachna vigintioctopunctata</name>
    <dbReference type="NCBI Taxonomy" id="420089"/>
    <lineage>
        <taxon>Eukaryota</taxon>
        <taxon>Metazoa</taxon>
        <taxon>Ecdysozoa</taxon>
        <taxon>Arthropoda</taxon>
        <taxon>Hexapoda</taxon>
        <taxon>Insecta</taxon>
        <taxon>Pterygota</taxon>
        <taxon>Neoptera</taxon>
        <taxon>Endopterygota</taxon>
        <taxon>Coleoptera</taxon>
        <taxon>Polyphaga</taxon>
        <taxon>Cucujiformia</taxon>
        <taxon>Coccinelloidea</taxon>
        <taxon>Coccinellidae</taxon>
        <taxon>Epilachninae</taxon>
        <taxon>Epilachnini</taxon>
        <taxon>Henosepilachna</taxon>
    </lineage>
</organism>
<dbReference type="InterPro" id="IPR020847">
    <property type="entry name" value="AP_endonuclease_F1_BS"/>
</dbReference>
<feature type="binding site" evidence="8">
    <location>
        <position position="239"/>
    </location>
    <ligand>
        <name>Mg(2+)</name>
        <dbReference type="ChEBI" id="CHEBI:18420"/>
        <label>1</label>
    </ligand>
</feature>
<evidence type="ECO:0000256" key="3">
    <source>
        <dbReference type="ARBA" id="ARBA00007092"/>
    </source>
</evidence>
<dbReference type="GO" id="GO:0005634">
    <property type="term" value="C:nucleus"/>
    <property type="evidence" value="ECO:0007669"/>
    <property type="project" value="TreeGrafter"/>
</dbReference>
<dbReference type="EMBL" id="JARQZJ010000091">
    <property type="protein sequence ID" value="KAK9883799.1"/>
    <property type="molecule type" value="Genomic_DNA"/>
</dbReference>
<dbReference type="Pfam" id="PF03372">
    <property type="entry name" value="Exo_endo_phos"/>
    <property type="match status" value="1"/>
</dbReference>
<feature type="active site" description="Proton donor/acceptor" evidence="7">
    <location>
        <position position="351"/>
    </location>
</feature>
<comment type="cofactor">
    <cofactor evidence="8 10">
        <name>Mg(2+)</name>
        <dbReference type="ChEBI" id="CHEBI:18420"/>
    </cofactor>
    <cofactor evidence="8 10">
        <name>Mn(2+)</name>
        <dbReference type="ChEBI" id="CHEBI:29035"/>
    </cofactor>
    <text evidence="8 10">Probably binds two magnesium or manganese ions per subunit.</text>
</comment>
<dbReference type="GO" id="GO:0006284">
    <property type="term" value="P:base-excision repair"/>
    <property type="evidence" value="ECO:0007669"/>
    <property type="project" value="TreeGrafter"/>
</dbReference>
<feature type="binding site" evidence="8">
    <location>
        <position position="353"/>
    </location>
    <ligand>
        <name>Mg(2+)</name>
        <dbReference type="ChEBI" id="CHEBI:18420"/>
        <label>1</label>
    </ligand>
</feature>
<dbReference type="NCBIfam" id="TIGR00633">
    <property type="entry name" value="xth"/>
    <property type="match status" value="1"/>
</dbReference>
<reference evidence="13 14" key="1">
    <citation type="submission" date="2023-03" db="EMBL/GenBank/DDBJ databases">
        <title>Genome insight into feeding habits of ladybird beetles.</title>
        <authorList>
            <person name="Li H.-S."/>
            <person name="Huang Y.-H."/>
            <person name="Pang H."/>
        </authorList>
    </citation>
    <scope>NUCLEOTIDE SEQUENCE [LARGE SCALE GENOMIC DNA]</scope>
    <source>
        <strain evidence="13">SYSU_2023b</strain>
        <tissue evidence="13">Whole body</tissue>
    </source>
</reference>
<dbReference type="GO" id="GO:0008081">
    <property type="term" value="F:phosphoric diester hydrolase activity"/>
    <property type="evidence" value="ECO:0007669"/>
    <property type="project" value="TreeGrafter"/>
</dbReference>
<dbReference type="InterPro" id="IPR020848">
    <property type="entry name" value="AP_endonuclease_F1_CS"/>
</dbReference>
<evidence type="ECO:0000256" key="11">
    <source>
        <dbReference type="SAM" id="MobiDB-lite"/>
    </source>
</evidence>
<feature type="region of interest" description="Disordered" evidence="11">
    <location>
        <begin position="157"/>
        <end position="179"/>
    </location>
</feature>
<feature type="compositionally biased region" description="Basic and acidic residues" evidence="11">
    <location>
        <begin position="53"/>
        <end position="90"/>
    </location>
</feature>
<evidence type="ECO:0000313" key="14">
    <source>
        <dbReference type="Proteomes" id="UP001431783"/>
    </source>
</evidence>
<dbReference type="PROSITE" id="PS00726">
    <property type="entry name" value="AP_NUCLEASE_F1_1"/>
    <property type="match status" value="1"/>
</dbReference>
<dbReference type="SUPFAM" id="SSF56219">
    <property type="entry name" value="DNase I-like"/>
    <property type="match status" value="1"/>
</dbReference>
<evidence type="ECO:0000256" key="5">
    <source>
        <dbReference type="ARBA" id="ARBA00022801"/>
    </source>
</evidence>
<dbReference type="PROSITE" id="PS51435">
    <property type="entry name" value="AP_NUCLEASE_F1_4"/>
    <property type="match status" value="1"/>
</dbReference>
<comment type="catalytic activity">
    <reaction evidence="1">
        <text>Exonucleolytic cleavage in the 3'- to 5'-direction to yield nucleoside 5'-phosphates.</text>
        <dbReference type="EC" id="3.1.11.2"/>
    </reaction>
</comment>
<feature type="binding site" evidence="8">
    <location>
        <position position="448"/>
    </location>
    <ligand>
        <name>Mg(2+)</name>
        <dbReference type="ChEBI" id="CHEBI:18420"/>
        <label>1</label>
    </ligand>
</feature>
<comment type="caution">
    <text evidence="13">The sequence shown here is derived from an EMBL/GenBank/DDBJ whole genome shotgun (WGS) entry which is preliminary data.</text>
</comment>
<feature type="binding site" evidence="8">
    <location>
        <position position="449"/>
    </location>
    <ligand>
        <name>Mg(2+)</name>
        <dbReference type="ChEBI" id="CHEBI:18420"/>
        <label>1</label>
    </ligand>
</feature>
<evidence type="ECO:0000256" key="6">
    <source>
        <dbReference type="ARBA" id="ARBA00022842"/>
    </source>
</evidence>
<proteinExistence type="inferred from homology"/>
<keyword evidence="10" id="KW-0234">DNA repair</keyword>
<dbReference type="CDD" id="cd09087">
    <property type="entry name" value="Ape1-like_AP-endo"/>
    <property type="match status" value="1"/>
</dbReference>
<dbReference type="AlphaFoldDB" id="A0AAW1UW48"/>
<feature type="domain" description="Endonuclease/exonuclease/phosphatase" evidence="12">
    <location>
        <begin position="208"/>
        <end position="449"/>
    </location>
</feature>
<feature type="binding site" evidence="8">
    <location>
        <position position="211"/>
    </location>
    <ligand>
        <name>Mg(2+)</name>
        <dbReference type="ChEBI" id="CHEBI:18420"/>
        <label>1</label>
    </ligand>
</feature>
<keyword evidence="8" id="KW-0464">Manganese</keyword>
<evidence type="ECO:0000313" key="13">
    <source>
        <dbReference type="EMBL" id="KAK9883799.1"/>
    </source>
</evidence>
<feature type="region of interest" description="Disordered" evidence="11">
    <location>
        <begin position="1"/>
        <end position="126"/>
    </location>
</feature>
<feature type="active site" evidence="7">
    <location>
        <position position="312"/>
    </location>
</feature>
<dbReference type="PROSITE" id="PS00728">
    <property type="entry name" value="AP_NUCLEASE_F1_3"/>
    <property type="match status" value="1"/>
</dbReference>
<evidence type="ECO:0000256" key="9">
    <source>
        <dbReference type="PIRSR" id="PIRSR604808-3"/>
    </source>
</evidence>
<comment type="cofactor">
    <cofactor evidence="2">
        <name>Mn(2+)</name>
        <dbReference type="ChEBI" id="CHEBI:29035"/>
    </cofactor>
</comment>
<dbReference type="Proteomes" id="UP001431783">
    <property type="component" value="Unassembled WGS sequence"/>
</dbReference>
<dbReference type="Gene3D" id="3.60.10.10">
    <property type="entry name" value="Endonuclease/exonuclease/phosphatase"/>
    <property type="match status" value="1"/>
</dbReference>
<comment type="similarity">
    <text evidence="3 10">Belongs to the DNA repair enzymes AP/ExoA family.</text>
</comment>
<name>A0AAW1UW48_9CUCU</name>
<dbReference type="InterPro" id="IPR004808">
    <property type="entry name" value="AP_endonuc_1"/>
</dbReference>
<feature type="site" description="Interaction with DNA substrate" evidence="9">
    <location>
        <position position="449"/>
    </location>
</feature>
<dbReference type="GO" id="GO:0008311">
    <property type="term" value="F:double-stranded DNA 3'-5' DNA exonuclease activity"/>
    <property type="evidence" value="ECO:0007669"/>
    <property type="project" value="UniProtKB-EC"/>
</dbReference>
<dbReference type="GO" id="GO:0003906">
    <property type="term" value="F:DNA-(apurinic or apyrimidinic site) endonuclease activity"/>
    <property type="evidence" value="ECO:0007669"/>
    <property type="project" value="TreeGrafter"/>
</dbReference>
<dbReference type="NCBIfam" id="TIGR00195">
    <property type="entry name" value="exoDNase_III"/>
    <property type="match status" value="1"/>
</dbReference>
<evidence type="ECO:0000259" key="12">
    <source>
        <dbReference type="Pfam" id="PF03372"/>
    </source>
</evidence>
<dbReference type="PANTHER" id="PTHR22748:SF6">
    <property type="entry name" value="DNA-(APURINIC OR APYRIMIDINIC SITE) ENDONUCLEASE"/>
    <property type="match status" value="1"/>
</dbReference>
<dbReference type="PANTHER" id="PTHR22748">
    <property type="entry name" value="AP ENDONUCLEASE"/>
    <property type="match status" value="1"/>
</dbReference>
<gene>
    <name evidence="13" type="ORF">WA026_001994</name>
</gene>
<accession>A0AAW1UW48</accession>
<evidence type="ECO:0000256" key="8">
    <source>
        <dbReference type="PIRSR" id="PIRSR604808-2"/>
    </source>
</evidence>
<protein>
    <recommendedName>
        <fullName evidence="10">DNA-(apurinic or apyrimidinic site) endonuclease</fullName>
        <ecNumber evidence="10">3.1.-.-</ecNumber>
    </recommendedName>
</protein>
<dbReference type="InterPro" id="IPR036691">
    <property type="entry name" value="Endo/exonu/phosph_ase_sf"/>
</dbReference>
<evidence type="ECO:0000256" key="2">
    <source>
        <dbReference type="ARBA" id="ARBA00001936"/>
    </source>
</evidence>